<dbReference type="Proteomes" id="UP001164929">
    <property type="component" value="Chromosome 9"/>
</dbReference>
<proteinExistence type="predicted"/>
<organism evidence="1 2">
    <name type="scientific">Populus alba x Populus x berolinensis</name>
    <dbReference type="NCBI Taxonomy" id="444605"/>
    <lineage>
        <taxon>Eukaryota</taxon>
        <taxon>Viridiplantae</taxon>
        <taxon>Streptophyta</taxon>
        <taxon>Embryophyta</taxon>
        <taxon>Tracheophyta</taxon>
        <taxon>Spermatophyta</taxon>
        <taxon>Magnoliopsida</taxon>
        <taxon>eudicotyledons</taxon>
        <taxon>Gunneridae</taxon>
        <taxon>Pentapetalae</taxon>
        <taxon>rosids</taxon>
        <taxon>fabids</taxon>
        <taxon>Malpighiales</taxon>
        <taxon>Salicaceae</taxon>
        <taxon>Saliceae</taxon>
        <taxon>Populus</taxon>
    </lineage>
</organism>
<protein>
    <submittedName>
        <fullName evidence="1">Uncharacterized protein</fullName>
    </submittedName>
</protein>
<dbReference type="EMBL" id="JAQIZT010000009">
    <property type="protein sequence ID" value="KAJ6984367.1"/>
    <property type="molecule type" value="Genomic_DNA"/>
</dbReference>
<evidence type="ECO:0000313" key="2">
    <source>
        <dbReference type="Proteomes" id="UP001164929"/>
    </source>
</evidence>
<gene>
    <name evidence="1" type="ORF">NC653_022585</name>
</gene>
<evidence type="ECO:0000313" key="1">
    <source>
        <dbReference type="EMBL" id="KAJ6984367.1"/>
    </source>
</evidence>
<accession>A0AAD6Q9Y3</accession>
<name>A0AAD6Q9Y3_9ROSI</name>
<dbReference type="AlphaFoldDB" id="A0AAD6Q9Y3"/>
<reference evidence="1" key="1">
    <citation type="journal article" date="2023" name="Mol. Ecol. Resour.">
        <title>Chromosome-level genome assembly of a triploid poplar Populus alba 'Berolinensis'.</title>
        <authorList>
            <person name="Chen S."/>
            <person name="Yu Y."/>
            <person name="Wang X."/>
            <person name="Wang S."/>
            <person name="Zhang T."/>
            <person name="Zhou Y."/>
            <person name="He R."/>
            <person name="Meng N."/>
            <person name="Wang Y."/>
            <person name="Liu W."/>
            <person name="Liu Z."/>
            <person name="Liu J."/>
            <person name="Guo Q."/>
            <person name="Huang H."/>
            <person name="Sederoff R.R."/>
            <person name="Wang G."/>
            <person name="Qu G."/>
            <person name="Chen S."/>
        </authorList>
    </citation>
    <scope>NUCLEOTIDE SEQUENCE</scope>
    <source>
        <strain evidence="1">SC-2020</strain>
    </source>
</reference>
<comment type="caution">
    <text evidence="1">The sequence shown here is derived from an EMBL/GenBank/DDBJ whole genome shotgun (WGS) entry which is preliminary data.</text>
</comment>
<sequence>MISRQHLTITDVFKVQMPSSVPTAMPGVTDKLENQHATKSSAGGGSLSYLDAVCLKKVKEWMRIGTVCIGDTLSISLYQKPDVAGLNKWMDSD</sequence>
<keyword evidence="2" id="KW-1185">Reference proteome</keyword>